<protein>
    <submittedName>
        <fullName evidence="1">Uncharacterized protein</fullName>
    </submittedName>
</protein>
<keyword evidence="2" id="KW-1185">Reference proteome</keyword>
<dbReference type="RefSeq" id="WP_293224416.1">
    <property type="nucleotide sequence ID" value="NZ_JBHLTN010000028.1"/>
</dbReference>
<gene>
    <name evidence="1" type="ORF">ACFFGG_13350</name>
</gene>
<evidence type="ECO:0000313" key="1">
    <source>
        <dbReference type="EMBL" id="MFC0593537.1"/>
    </source>
</evidence>
<dbReference type="EMBL" id="JBHLTN010000028">
    <property type="protein sequence ID" value="MFC0593537.1"/>
    <property type="molecule type" value="Genomic_DNA"/>
</dbReference>
<organism evidence="1 2">
    <name type="scientific">Ottowia pentelensis</name>
    <dbReference type="NCBI Taxonomy" id="511108"/>
    <lineage>
        <taxon>Bacteria</taxon>
        <taxon>Pseudomonadati</taxon>
        <taxon>Pseudomonadota</taxon>
        <taxon>Betaproteobacteria</taxon>
        <taxon>Burkholderiales</taxon>
        <taxon>Comamonadaceae</taxon>
        <taxon>Ottowia</taxon>
    </lineage>
</organism>
<dbReference type="Proteomes" id="UP001589834">
    <property type="component" value="Unassembled WGS sequence"/>
</dbReference>
<accession>A0ABV6PUL4</accession>
<name>A0ABV6PUL4_9BURK</name>
<comment type="caution">
    <text evidence="1">The sequence shown here is derived from an EMBL/GenBank/DDBJ whole genome shotgun (WGS) entry which is preliminary data.</text>
</comment>
<sequence>MLHRIDSPDFADSETALIAACPEAASLIQALRGCQHPRSGRLMARLRDCQDPQRMDELRAEIFQLLALSFGRAEAERRLLPLQ</sequence>
<evidence type="ECO:0000313" key="2">
    <source>
        <dbReference type="Proteomes" id="UP001589834"/>
    </source>
</evidence>
<proteinExistence type="predicted"/>
<reference evidence="1 2" key="1">
    <citation type="submission" date="2024-09" db="EMBL/GenBank/DDBJ databases">
        <authorList>
            <person name="Sun Q."/>
            <person name="Mori K."/>
        </authorList>
    </citation>
    <scope>NUCLEOTIDE SEQUENCE [LARGE SCALE GENOMIC DNA]</scope>
    <source>
        <strain evidence="1 2">NCAIM B.02336</strain>
    </source>
</reference>